<dbReference type="Proteomes" id="UP000001877">
    <property type="component" value="Chromosome"/>
</dbReference>
<dbReference type="HOGENOM" id="CLU_1631955_0_0_9"/>
<evidence type="ECO:0000313" key="2">
    <source>
        <dbReference type="Proteomes" id="UP000001877"/>
    </source>
</evidence>
<dbReference type="RefSeq" id="WP_012685270.1">
    <property type="nucleotide sequence ID" value="NC_012491.1"/>
</dbReference>
<sequence>MGKLKKRLWVSILLLAIVVGGFYSLVKGNPPLDIGTRASSEDHKSVVVGMGNKGFGEVKIIDVSVNNDETPSKTKVQVSNALQGFIITDDFDNPGSKPYGFQNLEDVAIKAGTSPSAYFKKMDEGTATKNDEIYGLSVVHHEAIDRVHVKYSYLGMTFDEIGILQ</sequence>
<proteinExistence type="predicted"/>
<accession>C0Z951</accession>
<name>C0Z951_BREBN</name>
<dbReference type="KEGG" id="bbe:BBR47_15440"/>
<protein>
    <submittedName>
        <fullName evidence="1">Uncharacterized protein</fullName>
    </submittedName>
</protein>
<dbReference type="AlphaFoldDB" id="C0Z951"/>
<gene>
    <name evidence="1" type="ordered locus">BBR47_15440</name>
</gene>
<organism evidence="1 2">
    <name type="scientific">Brevibacillus brevis (strain 47 / JCM 6285 / NBRC 100599)</name>
    <dbReference type="NCBI Taxonomy" id="358681"/>
    <lineage>
        <taxon>Bacteria</taxon>
        <taxon>Bacillati</taxon>
        <taxon>Bacillota</taxon>
        <taxon>Bacilli</taxon>
        <taxon>Bacillales</taxon>
        <taxon>Paenibacillaceae</taxon>
        <taxon>Brevibacillus</taxon>
    </lineage>
</organism>
<dbReference type="STRING" id="358681.BBR47_15440"/>
<dbReference type="eggNOG" id="ENOG5030XM8">
    <property type="taxonomic scope" value="Bacteria"/>
</dbReference>
<evidence type="ECO:0000313" key="1">
    <source>
        <dbReference type="EMBL" id="BAH42521.1"/>
    </source>
</evidence>
<reference evidence="1 2" key="1">
    <citation type="submission" date="2005-03" db="EMBL/GenBank/DDBJ databases">
        <title>Brevibacillus brevis strain 47, complete genome.</title>
        <authorList>
            <person name="Hosoyama A."/>
            <person name="Yamada R."/>
            <person name="Hongo Y."/>
            <person name="Terui Y."/>
            <person name="Ankai A."/>
            <person name="Masuyama W."/>
            <person name="Sekiguchi M."/>
            <person name="Takeda T."/>
            <person name="Asano K."/>
            <person name="Ohji S."/>
            <person name="Ichikawa N."/>
            <person name="Narita S."/>
            <person name="Aoki N."/>
            <person name="Miura H."/>
            <person name="Matsushita S."/>
            <person name="Sekigawa T."/>
            <person name="Yamagata H."/>
            <person name="Yoshikawa H."/>
            <person name="Udaka S."/>
            <person name="Tanikawa S."/>
            <person name="Fujita N."/>
        </authorList>
    </citation>
    <scope>NUCLEOTIDE SEQUENCE [LARGE SCALE GENOMIC DNA]</scope>
    <source>
        <strain evidence="2">47 / JCM 6285 / NBRC 100599</strain>
    </source>
</reference>
<keyword evidence="2" id="KW-1185">Reference proteome</keyword>
<dbReference type="EMBL" id="AP008955">
    <property type="protein sequence ID" value="BAH42521.1"/>
    <property type="molecule type" value="Genomic_DNA"/>
</dbReference>